<dbReference type="Proteomes" id="UP000318102">
    <property type="component" value="Unassembled WGS sequence"/>
</dbReference>
<dbReference type="SUPFAM" id="SSF53474">
    <property type="entry name" value="alpha/beta-Hydrolases"/>
    <property type="match status" value="1"/>
</dbReference>
<sequence length="323" mass="36017">MRGGQVDMPFISLFIIAVVVLILLFFFVIWRLSVKSQSPRRMPIEVQPTGKFESIEFQGSAWLRGWLLWPTDEQQEPSSQPLPVIIISHGWASNRSRVLRYVEPFRAAGHAVIVYDVTSHGESGAVKAPSALLFRDDLLAAVRYAHTRPELDAARIGIIGHSLGGFGAMLALDEGLEVQAIVTDSMPANPFTMITAELKRRGLPIFPLAQLVPRIWLLRARINKAEFDAINIRETILRNERRRSGRVPLYMIHSMGDTFIPPSELQGIVTDLPCELPHMFVHTNGHSCSEQDPAFWEAVLPFLHKHVKHAAASSNSSDTCASS</sequence>
<reference evidence="5 6" key="1">
    <citation type="submission" date="2019-07" db="EMBL/GenBank/DDBJ databases">
        <authorList>
            <person name="Kim J."/>
        </authorList>
    </citation>
    <scope>NUCLEOTIDE SEQUENCE [LARGE SCALE GENOMIC DNA]</scope>
    <source>
        <strain evidence="5 6">N4</strain>
    </source>
</reference>
<gene>
    <name evidence="5" type="ORF">FPZ44_00880</name>
</gene>
<dbReference type="Gene3D" id="3.40.50.1820">
    <property type="entry name" value="alpha/beta hydrolase"/>
    <property type="match status" value="1"/>
</dbReference>
<keyword evidence="3" id="KW-1133">Transmembrane helix</keyword>
<keyword evidence="3" id="KW-0812">Transmembrane</keyword>
<dbReference type="InterPro" id="IPR000073">
    <property type="entry name" value="AB_hydrolase_1"/>
</dbReference>
<evidence type="ECO:0000256" key="1">
    <source>
        <dbReference type="ARBA" id="ARBA00022801"/>
    </source>
</evidence>
<dbReference type="Pfam" id="PF12697">
    <property type="entry name" value="Abhydrolase_6"/>
    <property type="match status" value="1"/>
</dbReference>
<proteinExistence type="inferred from homology"/>
<dbReference type="InterPro" id="IPR050261">
    <property type="entry name" value="FrsA_esterase"/>
</dbReference>
<dbReference type="AlphaFoldDB" id="A0A559IVR7"/>
<dbReference type="OrthoDB" id="252464at2"/>
<name>A0A559IVR7_9BACL</name>
<evidence type="ECO:0000313" key="6">
    <source>
        <dbReference type="Proteomes" id="UP000318102"/>
    </source>
</evidence>
<feature type="transmembrane region" description="Helical" evidence="3">
    <location>
        <begin position="12"/>
        <end position="32"/>
    </location>
</feature>
<evidence type="ECO:0000256" key="3">
    <source>
        <dbReference type="SAM" id="Phobius"/>
    </source>
</evidence>
<accession>A0A559IVR7</accession>
<feature type="domain" description="AB hydrolase-1" evidence="4">
    <location>
        <begin position="86"/>
        <end position="226"/>
    </location>
</feature>
<comment type="similarity">
    <text evidence="2">Belongs to the AB hydrolase superfamily. FUS2 hydrolase family.</text>
</comment>
<comment type="caution">
    <text evidence="5">The sequence shown here is derived from an EMBL/GenBank/DDBJ whole genome shotgun (WGS) entry which is preliminary data.</text>
</comment>
<evidence type="ECO:0000256" key="2">
    <source>
        <dbReference type="ARBA" id="ARBA00038115"/>
    </source>
</evidence>
<dbReference type="PANTHER" id="PTHR22946:SF9">
    <property type="entry name" value="POLYKETIDE TRANSFERASE AF380"/>
    <property type="match status" value="1"/>
</dbReference>
<dbReference type="GO" id="GO:0052689">
    <property type="term" value="F:carboxylic ester hydrolase activity"/>
    <property type="evidence" value="ECO:0007669"/>
    <property type="project" value="UniProtKB-ARBA"/>
</dbReference>
<keyword evidence="6" id="KW-1185">Reference proteome</keyword>
<keyword evidence="1 5" id="KW-0378">Hydrolase</keyword>
<keyword evidence="3" id="KW-0472">Membrane</keyword>
<protein>
    <submittedName>
        <fullName evidence="5">Alpha/beta hydrolase</fullName>
    </submittedName>
</protein>
<evidence type="ECO:0000313" key="5">
    <source>
        <dbReference type="EMBL" id="TVX91735.1"/>
    </source>
</evidence>
<evidence type="ECO:0000259" key="4">
    <source>
        <dbReference type="Pfam" id="PF12697"/>
    </source>
</evidence>
<dbReference type="PANTHER" id="PTHR22946">
    <property type="entry name" value="DIENELACTONE HYDROLASE DOMAIN-CONTAINING PROTEIN-RELATED"/>
    <property type="match status" value="1"/>
</dbReference>
<dbReference type="InterPro" id="IPR029058">
    <property type="entry name" value="AB_hydrolase_fold"/>
</dbReference>
<dbReference type="EMBL" id="VNJK01000001">
    <property type="protein sequence ID" value="TVX91735.1"/>
    <property type="molecule type" value="Genomic_DNA"/>
</dbReference>
<organism evidence="5 6">
    <name type="scientific">Paenibacillus agilis</name>
    <dbReference type="NCBI Taxonomy" id="3020863"/>
    <lineage>
        <taxon>Bacteria</taxon>
        <taxon>Bacillati</taxon>
        <taxon>Bacillota</taxon>
        <taxon>Bacilli</taxon>
        <taxon>Bacillales</taxon>
        <taxon>Paenibacillaceae</taxon>
        <taxon>Paenibacillus</taxon>
    </lineage>
</organism>